<sequence length="395" mass="45121">MYSLNTKHSLNSFCDDVMGHLKIIHLNAQSLMYRCHADEFIYLFDGAQHDIISVSETFFNKPSDALQLQGYNVFISNRTSHDGDSRAVIQLLDLCNLVRVPFGPTYHAGTVHSSLDMIASTCQDKLVKFIQIPVCGLSAHDLLYAAFNIKLPKFKSTYIILIGNPKILNKLPDVKPNIVVNGMPVPYLDTVNNLGLTIDCNLTWEKAAEITCSKSIAALHSLRRNKDMLPTSIRKYLVECLIFPILDYCQIVTFGMLFKAAERLQKIQNACARFIFDVPRDAHISPFLNKLNWLSIAQRRNFQTLCLLKKVLLYKSPVYLCDKFTFVSEVHDRRLREHKHQLRLPIHSTDKERGSFWVASVILWNQLPSNVLDCNSFLTFKSKLTKHMLSTNLNV</sequence>
<dbReference type="EMBL" id="JAHWGI010001404">
    <property type="protein sequence ID" value="KAK3929796.1"/>
    <property type="molecule type" value="Genomic_DNA"/>
</dbReference>
<evidence type="ECO:0000313" key="1">
    <source>
        <dbReference type="EMBL" id="KAK3929796.1"/>
    </source>
</evidence>
<dbReference type="Proteomes" id="UP001219518">
    <property type="component" value="Unassembled WGS sequence"/>
</dbReference>
<proteinExistence type="predicted"/>
<protein>
    <submittedName>
        <fullName evidence="1">ABC transporter ATP-binding protein MG015</fullName>
    </submittedName>
</protein>
<dbReference type="GO" id="GO:0005524">
    <property type="term" value="F:ATP binding"/>
    <property type="evidence" value="ECO:0007669"/>
    <property type="project" value="UniProtKB-KW"/>
</dbReference>
<evidence type="ECO:0000313" key="2">
    <source>
        <dbReference type="Proteomes" id="UP001219518"/>
    </source>
</evidence>
<comment type="caution">
    <text evidence="1">The sequence shown here is derived from an EMBL/GenBank/DDBJ whole genome shotgun (WGS) entry which is preliminary data.</text>
</comment>
<name>A0AAE1LRD9_9NEOP</name>
<keyword evidence="1" id="KW-0547">Nucleotide-binding</keyword>
<reference evidence="1" key="1">
    <citation type="submission" date="2021-07" db="EMBL/GenBank/DDBJ databases">
        <authorList>
            <person name="Catto M.A."/>
            <person name="Jacobson A."/>
            <person name="Kennedy G."/>
            <person name="Labadie P."/>
            <person name="Hunt B.G."/>
            <person name="Srinivasan R."/>
        </authorList>
    </citation>
    <scope>NUCLEOTIDE SEQUENCE</scope>
    <source>
        <strain evidence="1">PL_HMW_Pooled</strain>
        <tissue evidence="1">Head</tissue>
    </source>
</reference>
<accession>A0AAE1LRD9</accession>
<dbReference type="AlphaFoldDB" id="A0AAE1LRD9"/>
<reference evidence="1" key="2">
    <citation type="journal article" date="2023" name="BMC Genomics">
        <title>Pest status, molecular evolution, and epigenetic factors derived from the genome assembly of Frankliniella fusca, a thysanopteran phytovirus vector.</title>
        <authorList>
            <person name="Catto M.A."/>
            <person name="Labadie P.E."/>
            <person name="Jacobson A.L."/>
            <person name="Kennedy G.G."/>
            <person name="Srinivasan R."/>
            <person name="Hunt B.G."/>
        </authorList>
    </citation>
    <scope>NUCLEOTIDE SEQUENCE</scope>
    <source>
        <strain evidence="1">PL_HMW_Pooled</strain>
    </source>
</reference>
<keyword evidence="2" id="KW-1185">Reference proteome</keyword>
<keyword evidence="1" id="KW-0067">ATP-binding</keyword>
<organism evidence="1 2">
    <name type="scientific">Frankliniella fusca</name>
    <dbReference type="NCBI Taxonomy" id="407009"/>
    <lineage>
        <taxon>Eukaryota</taxon>
        <taxon>Metazoa</taxon>
        <taxon>Ecdysozoa</taxon>
        <taxon>Arthropoda</taxon>
        <taxon>Hexapoda</taxon>
        <taxon>Insecta</taxon>
        <taxon>Pterygota</taxon>
        <taxon>Neoptera</taxon>
        <taxon>Paraneoptera</taxon>
        <taxon>Thysanoptera</taxon>
        <taxon>Terebrantia</taxon>
        <taxon>Thripoidea</taxon>
        <taxon>Thripidae</taxon>
        <taxon>Frankliniella</taxon>
    </lineage>
</organism>
<gene>
    <name evidence="1" type="ORF">KUF71_020189</name>
</gene>